<proteinExistence type="predicted"/>
<accession>A0A3S5BT84</accession>
<dbReference type="AlphaFoldDB" id="A0A3S5BT84"/>
<feature type="region of interest" description="Disordered" evidence="1">
    <location>
        <begin position="38"/>
        <end position="58"/>
    </location>
</feature>
<sequence length="58" mass="6194">MDSCSDDVCHGGTGESLAQYHRGFRTVSLGLVGTIQQSSLRDNPPSIFGETTSRIPPN</sequence>
<dbReference type="EMBL" id="CAAALY010031918">
    <property type="protein sequence ID" value="VEL17280.1"/>
    <property type="molecule type" value="Genomic_DNA"/>
</dbReference>
<evidence type="ECO:0000313" key="2">
    <source>
        <dbReference type="EMBL" id="VEL17280.1"/>
    </source>
</evidence>
<dbReference type="Proteomes" id="UP000784294">
    <property type="component" value="Unassembled WGS sequence"/>
</dbReference>
<evidence type="ECO:0000256" key="1">
    <source>
        <dbReference type="SAM" id="MobiDB-lite"/>
    </source>
</evidence>
<feature type="compositionally biased region" description="Polar residues" evidence="1">
    <location>
        <begin position="49"/>
        <end position="58"/>
    </location>
</feature>
<gene>
    <name evidence="2" type="ORF">PXEA_LOCUS10720</name>
</gene>
<keyword evidence="3" id="KW-1185">Reference proteome</keyword>
<organism evidence="2 3">
    <name type="scientific">Protopolystoma xenopodis</name>
    <dbReference type="NCBI Taxonomy" id="117903"/>
    <lineage>
        <taxon>Eukaryota</taxon>
        <taxon>Metazoa</taxon>
        <taxon>Spiralia</taxon>
        <taxon>Lophotrochozoa</taxon>
        <taxon>Platyhelminthes</taxon>
        <taxon>Monogenea</taxon>
        <taxon>Polyopisthocotylea</taxon>
        <taxon>Polystomatidea</taxon>
        <taxon>Polystomatidae</taxon>
        <taxon>Protopolystoma</taxon>
    </lineage>
</organism>
<comment type="caution">
    <text evidence="2">The sequence shown here is derived from an EMBL/GenBank/DDBJ whole genome shotgun (WGS) entry which is preliminary data.</text>
</comment>
<name>A0A3S5BT84_9PLAT</name>
<reference evidence="2" key="1">
    <citation type="submission" date="2018-11" db="EMBL/GenBank/DDBJ databases">
        <authorList>
            <consortium name="Pathogen Informatics"/>
        </authorList>
    </citation>
    <scope>NUCLEOTIDE SEQUENCE</scope>
</reference>
<evidence type="ECO:0000313" key="3">
    <source>
        <dbReference type="Proteomes" id="UP000784294"/>
    </source>
</evidence>
<protein>
    <submittedName>
        <fullName evidence="2">Uncharacterized protein</fullName>
    </submittedName>
</protein>